<dbReference type="InterPro" id="IPR001867">
    <property type="entry name" value="OmpR/PhoB-type_DNA-bd"/>
</dbReference>
<evidence type="ECO:0000256" key="1">
    <source>
        <dbReference type="ARBA" id="ARBA00023125"/>
    </source>
</evidence>
<dbReference type="Gene3D" id="3.40.50.2300">
    <property type="match status" value="1"/>
</dbReference>
<dbReference type="Gene3D" id="1.10.10.10">
    <property type="entry name" value="Winged helix-like DNA-binding domain superfamily/Winged helix DNA-binding domain"/>
    <property type="match status" value="1"/>
</dbReference>
<keyword evidence="1" id="KW-0238">DNA-binding</keyword>
<dbReference type="EMBL" id="CACVAZ010000011">
    <property type="protein sequence ID" value="CAA6803325.1"/>
    <property type="molecule type" value="Genomic_DNA"/>
</dbReference>
<protein>
    <submittedName>
        <fullName evidence="4">Two-component response regulator</fullName>
    </submittedName>
</protein>
<dbReference type="InterPro" id="IPR011006">
    <property type="entry name" value="CheY-like_superfamily"/>
</dbReference>
<proteinExistence type="predicted"/>
<dbReference type="GO" id="GO:0003677">
    <property type="term" value="F:DNA binding"/>
    <property type="evidence" value="ECO:0007669"/>
    <property type="project" value="UniProtKB-KW"/>
</dbReference>
<feature type="domain" description="OmpR/PhoB-type" evidence="3">
    <location>
        <begin position="149"/>
        <end position="221"/>
    </location>
</feature>
<sequence length="224" mass="26029">MGHLSLHNLILVGNKEDQAYFQSLFQSIHLVENNEEALQKYEENEATVVFLSCHDGMNNAVKTAQKIREHDRKTSIVFIAQKLSSAKLIKALSLHLSGCIQKPFKEKELDKVFENIRKDLALFYGHRINLVNNYQFDKEALVLYSDKNKEIKLTKNEIKFMKIMSHSNEPYISTEVLEHTIWEEESAHADCNPRLKHLIYVLRKKLPKRSILNAYQQGYKLVTG</sequence>
<evidence type="ECO:0000259" key="2">
    <source>
        <dbReference type="Pfam" id="PF00072"/>
    </source>
</evidence>
<name>A0A6S6SK78_9BACT</name>
<dbReference type="GO" id="GO:0006355">
    <property type="term" value="P:regulation of DNA-templated transcription"/>
    <property type="evidence" value="ECO:0007669"/>
    <property type="project" value="InterPro"/>
</dbReference>
<accession>A0A6S6SK78</accession>
<dbReference type="SUPFAM" id="SSF52172">
    <property type="entry name" value="CheY-like"/>
    <property type="match status" value="1"/>
</dbReference>
<dbReference type="AlphaFoldDB" id="A0A6S6SK78"/>
<evidence type="ECO:0000259" key="3">
    <source>
        <dbReference type="Pfam" id="PF00486"/>
    </source>
</evidence>
<dbReference type="Pfam" id="PF00072">
    <property type="entry name" value="Response_reg"/>
    <property type="match status" value="1"/>
</dbReference>
<dbReference type="SUPFAM" id="SSF46894">
    <property type="entry name" value="C-terminal effector domain of the bipartite response regulators"/>
    <property type="match status" value="1"/>
</dbReference>
<gene>
    <name evidence="4" type="ORF">HELGO_WM29120</name>
</gene>
<dbReference type="InterPro" id="IPR016032">
    <property type="entry name" value="Sig_transdc_resp-reg_C-effctor"/>
</dbReference>
<feature type="domain" description="Response regulatory" evidence="2">
    <location>
        <begin position="25"/>
        <end position="112"/>
    </location>
</feature>
<dbReference type="Pfam" id="PF00486">
    <property type="entry name" value="Trans_reg_C"/>
    <property type="match status" value="1"/>
</dbReference>
<reference evidence="4" key="1">
    <citation type="submission" date="2020-01" db="EMBL/GenBank/DDBJ databases">
        <authorList>
            <person name="Meier V. D."/>
            <person name="Meier V D."/>
        </authorList>
    </citation>
    <scope>NUCLEOTIDE SEQUENCE</scope>
    <source>
        <strain evidence="4">HLG_WM_MAG_02</strain>
    </source>
</reference>
<dbReference type="InterPro" id="IPR036388">
    <property type="entry name" value="WH-like_DNA-bd_sf"/>
</dbReference>
<evidence type="ECO:0000313" key="4">
    <source>
        <dbReference type="EMBL" id="CAA6803325.1"/>
    </source>
</evidence>
<dbReference type="GO" id="GO:0000160">
    <property type="term" value="P:phosphorelay signal transduction system"/>
    <property type="evidence" value="ECO:0007669"/>
    <property type="project" value="InterPro"/>
</dbReference>
<organism evidence="4">
    <name type="scientific">uncultured Sulfurovum sp</name>
    <dbReference type="NCBI Taxonomy" id="269237"/>
    <lineage>
        <taxon>Bacteria</taxon>
        <taxon>Pseudomonadati</taxon>
        <taxon>Campylobacterota</taxon>
        <taxon>Epsilonproteobacteria</taxon>
        <taxon>Campylobacterales</taxon>
        <taxon>Sulfurovaceae</taxon>
        <taxon>Sulfurovum</taxon>
        <taxon>environmental samples</taxon>
    </lineage>
</organism>
<dbReference type="InterPro" id="IPR001789">
    <property type="entry name" value="Sig_transdc_resp-reg_receiver"/>
</dbReference>
<dbReference type="CDD" id="cd00156">
    <property type="entry name" value="REC"/>
    <property type="match status" value="1"/>
</dbReference>